<proteinExistence type="predicted"/>
<reference evidence="1" key="1">
    <citation type="submission" date="2021-06" db="EMBL/GenBank/DDBJ databases">
        <authorList>
            <person name="Kallberg Y."/>
            <person name="Tangrot J."/>
            <person name="Rosling A."/>
        </authorList>
    </citation>
    <scope>NUCLEOTIDE SEQUENCE</scope>
    <source>
        <strain evidence="1">MA453B</strain>
    </source>
</reference>
<name>A0A9N9NZN8_9GLOM</name>
<dbReference type="EMBL" id="CAJVPY010021135">
    <property type="protein sequence ID" value="CAG8778436.1"/>
    <property type="molecule type" value="Genomic_DNA"/>
</dbReference>
<accession>A0A9N9NZN8</accession>
<organism evidence="1 2">
    <name type="scientific">Dentiscutata erythropus</name>
    <dbReference type="NCBI Taxonomy" id="1348616"/>
    <lineage>
        <taxon>Eukaryota</taxon>
        <taxon>Fungi</taxon>
        <taxon>Fungi incertae sedis</taxon>
        <taxon>Mucoromycota</taxon>
        <taxon>Glomeromycotina</taxon>
        <taxon>Glomeromycetes</taxon>
        <taxon>Diversisporales</taxon>
        <taxon>Gigasporaceae</taxon>
        <taxon>Dentiscutata</taxon>
    </lineage>
</organism>
<gene>
    <name evidence="1" type="ORF">DERYTH_LOCUS19377</name>
</gene>
<dbReference type="OrthoDB" id="2432039at2759"/>
<protein>
    <submittedName>
        <fullName evidence="1">18305_t:CDS:1</fullName>
    </submittedName>
</protein>
<keyword evidence="2" id="KW-1185">Reference proteome</keyword>
<evidence type="ECO:0000313" key="1">
    <source>
        <dbReference type="EMBL" id="CAG8778436.1"/>
    </source>
</evidence>
<dbReference type="Proteomes" id="UP000789405">
    <property type="component" value="Unassembled WGS sequence"/>
</dbReference>
<sequence length="87" mass="9978">MKTLITLHNFDFIIEIVELISEYRPALGYLCKYKDIQSEIFLSPTNAISSVYLKIMKTATKFSDPAIMGFDSPIIFNILIQDLPFQV</sequence>
<dbReference type="AlphaFoldDB" id="A0A9N9NZN8"/>
<feature type="non-terminal residue" evidence="1">
    <location>
        <position position="87"/>
    </location>
</feature>
<comment type="caution">
    <text evidence="1">The sequence shown here is derived from an EMBL/GenBank/DDBJ whole genome shotgun (WGS) entry which is preliminary data.</text>
</comment>
<evidence type="ECO:0000313" key="2">
    <source>
        <dbReference type="Proteomes" id="UP000789405"/>
    </source>
</evidence>